<dbReference type="GO" id="GO:0004065">
    <property type="term" value="F:arylsulfatase activity"/>
    <property type="evidence" value="ECO:0007669"/>
    <property type="project" value="UniProtKB-EC"/>
</dbReference>
<evidence type="ECO:0000256" key="3">
    <source>
        <dbReference type="SAM" id="MobiDB-lite"/>
    </source>
</evidence>
<reference evidence="5 6" key="1">
    <citation type="submission" date="2019-02" db="EMBL/GenBank/DDBJ databases">
        <title>Deep-cultivation of Planctomycetes and their phenomic and genomic characterization uncovers novel biology.</title>
        <authorList>
            <person name="Wiegand S."/>
            <person name="Jogler M."/>
            <person name="Boedeker C."/>
            <person name="Pinto D."/>
            <person name="Vollmers J."/>
            <person name="Rivas-Marin E."/>
            <person name="Kohn T."/>
            <person name="Peeters S.H."/>
            <person name="Heuer A."/>
            <person name="Rast P."/>
            <person name="Oberbeckmann S."/>
            <person name="Bunk B."/>
            <person name="Jeske O."/>
            <person name="Meyerdierks A."/>
            <person name="Storesund J.E."/>
            <person name="Kallscheuer N."/>
            <person name="Luecker S."/>
            <person name="Lage O.M."/>
            <person name="Pohl T."/>
            <person name="Merkel B.J."/>
            <person name="Hornburger P."/>
            <person name="Mueller R.-W."/>
            <person name="Bruemmer F."/>
            <person name="Labrenz M."/>
            <person name="Spormann A.M."/>
            <person name="Op den Camp H."/>
            <person name="Overmann J."/>
            <person name="Amann R."/>
            <person name="Jetten M.S.M."/>
            <person name="Mascher T."/>
            <person name="Medema M.H."/>
            <person name="Devos D.P."/>
            <person name="Kaster A.-K."/>
            <person name="Ovreas L."/>
            <person name="Rohde M."/>
            <person name="Galperin M.Y."/>
            <person name="Jogler C."/>
        </authorList>
    </citation>
    <scope>NUCLEOTIDE SEQUENCE [LARGE SCALE GENOMIC DNA]</scope>
    <source>
        <strain evidence="5 6">HG15A2</strain>
    </source>
</reference>
<dbReference type="PANTHER" id="PTHR42693">
    <property type="entry name" value="ARYLSULFATASE FAMILY MEMBER"/>
    <property type="match status" value="1"/>
</dbReference>
<evidence type="ECO:0000259" key="4">
    <source>
        <dbReference type="Pfam" id="PF00884"/>
    </source>
</evidence>
<dbReference type="OrthoDB" id="9803751at2"/>
<feature type="domain" description="Sulfatase N-terminal" evidence="4">
    <location>
        <begin position="23"/>
        <end position="371"/>
    </location>
</feature>
<name>A0A517MTF4_9BACT</name>
<dbReference type="InterPro" id="IPR017850">
    <property type="entry name" value="Alkaline_phosphatase_core_sf"/>
</dbReference>
<dbReference type="InterPro" id="IPR050738">
    <property type="entry name" value="Sulfatase"/>
</dbReference>
<evidence type="ECO:0000313" key="5">
    <source>
        <dbReference type="EMBL" id="QDS98154.1"/>
    </source>
</evidence>
<dbReference type="EMBL" id="CP036263">
    <property type="protein sequence ID" value="QDS98154.1"/>
    <property type="molecule type" value="Genomic_DNA"/>
</dbReference>
<protein>
    <submittedName>
        <fullName evidence="5">Arylsulfatase</fullName>
        <ecNumber evidence="5">3.1.6.1</ecNumber>
    </submittedName>
</protein>
<dbReference type="PANTHER" id="PTHR42693:SF53">
    <property type="entry name" value="ENDO-4-O-SULFATASE"/>
    <property type="match status" value="1"/>
</dbReference>
<dbReference type="KEGG" id="amob:HG15A2_14270"/>
<organism evidence="5 6">
    <name type="scientific">Adhaeretor mobilis</name>
    <dbReference type="NCBI Taxonomy" id="1930276"/>
    <lineage>
        <taxon>Bacteria</taxon>
        <taxon>Pseudomonadati</taxon>
        <taxon>Planctomycetota</taxon>
        <taxon>Planctomycetia</taxon>
        <taxon>Pirellulales</taxon>
        <taxon>Lacipirellulaceae</taxon>
        <taxon>Adhaeretor</taxon>
    </lineage>
</organism>
<dbReference type="InterPro" id="IPR000917">
    <property type="entry name" value="Sulfatase_N"/>
</dbReference>
<keyword evidence="6" id="KW-1185">Reference proteome</keyword>
<gene>
    <name evidence="5" type="primary">atsA_7</name>
    <name evidence="5" type="ORF">HG15A2_14270</name>
</gene>
<dbReference type="Gene3D" id="3.40.720.10">
    <property type="entry name" value="Alkaline Phosphatase, subunit A"/>
    <property type="match status" value="1"/>
</dbReference>
<proteinExistence type="inferred from homology"/>
<dbReference type="Pfam" id="PF00884">
    <property type="entry name" value="Sulfatase"/>
    <property type="match status" value="1"/>
</dbReference>
<sequence length="696" mass="77946">MKSYLYSFAVLGILVYPGYSMTPNVIVLMADDLGWGDVEYPMNRSAGNTYSGDPILKTPNLAKMSAAGMRFDRFYAASPVCSPTRASMLSGRHGARHGINGPQMHGDHGKIRNRELTIAEIAKSLGYMTGHFGKWHVGSLTKHTYDMRRGRVGNSQDYSPPWCNGYDTVFSSENWMPTYDPYDVFPHHRVVQAAYFTGPSDALLTTRVPNDLRVDDRHESEIIANQFLHFLDAASADPRPFLATVWFSTPHIPLMETPDASYDGLGLSPTRRRYCEAITQMDRQIGKIRERVKQLGIDRQTLIVFTSDNGPQDPKIGSTGGLRGKKRSLYEGGIRVPTLLEWTGRTTSGYVSMAMGTTNDLLPTMLEAWGVAMPDDRPIDGKSLLPIIDQEADERPPDYLFCSAFRTHRMAMDNQHKLISTDKGESYELYDILDDPTEQCDLLREGPTREAQIKRKVLRDRLDEWLSSCERSKQGADFESRIFPIRNAQVEADVEVTAEPSEVVINSLGEVDYEDRYQIVEGQFEHADRATVFVERQYATLETPILSDGVSMPGHDANRRAFPLKKLPAGQVAHSFLVHFDPPDSPEQMSIEVVLDFKDPIVGILSSPERLKESDYLAFAEPVFSSVDSPPQRIALPNAITKHACQISQNSKRLTLRLTAGSDQINQVRVLTAATVPRVRPQPHHSQTPSSPSLKR</sequence>
<evidence type="ECO:0000256" key="1">
    <source>
        <dbReference type="ARBA" id="ARBA00008779"/>
    </source>
</evidence>
<feature type="compositionally biased region" description="Low complexity" evidence="3">
    <location>
        <begin position="684"/>
        <end position="696"/>
    </location>
</feature>
<accession>A0A517MTF4</accession>
<dbReference type="Proteomes" id="UP000319852">
    <property type="component" value="Chromosome"/>
</dbReference>
<dbReference type="SUPFAM" id="SSF53649">
    <property type="entry name" value="Alkaline phosphatase-like"/>
    <property type="match status" value="1"/>
</dbReference>
<comment type="similarity">
    <text evidence="1">Belongs to the sulfatase family.</text>
</comment>
<feature type="region of interest" description="Disordered" evidence="3">
    <location>
        <begin position="676"/>
        <end position="696"/>
    </location>
</feature>
<dbReference type="EC" id="3.1.6.1" evidence="5"/>
<evidence type="ECO:0000313" key="6">
    <source>
        <dbReference type="Proteomes" id="UP000319852"/>
    </source>
</evidence>
<dbReference type="AlphaFoldDB" id="A0A517MTF4"/>
<evidence type="ECO:0000256" key="2">
    <source>
        <dbReference type="ARBA" id="ARBA00022801"/>
    </source>
</evidence>
<keyword evidence="2 5" id="KW-0378">Hydrolase</keyword>
<dbReference type="RefSeq" id="WP_145059102.1">
    <property type="nucleotide sequence ID" value="NZ_CP036263.1"/>
</dbReference>